<reference evidence="15" key="1">
    <citation type="submission" date="2022-09" db="EMBL/GenBank/DDBJ databases">
        <authorList>
            <person name="Li Z.-J."/>
        </authorList>
    </citation>
    <scope>NUCLEOTIDE SEQUENCE</scope>
    <source>
        <strain evidence="15">TGB11</strain>
    </source>
</reference>
<keyword evidence="5" id="KW-0058">Aromatic hydrocarbons catabolism</keyword>
<keyword evidence="4" id="KW-0547">Nucleotide-binding</keyword>
<dbReference type="InterPro" id="IPR000014">
    <property type="entry name" value="PAS"/>
</dbReference>
<dbReference type="PROSITE" id="PS00688">
    <property type="entry name" value="SIGMA54_INTERACT_3"/>
    <property type="match status" value="1"/>
</dbReference>
<dbReference type="InterPro" id="IPR025662">
    <property type="entry name" value="Sigma_54_int_dom_ATP-bd_1"/>
</dbReference>
<dbReference type="GO" id="GO:0005524">
    <property type="term" value="F:ATP binding"/>
    <property type="evidence" value="ECO:0007669"/>
    <property type="project" value="UniProtKB-KW"/>
</dbReference>
<evidence type="ECO:0000313" key="16">
    <source>
        <dbReference type="Proteomes" id="UP001164748"/>
    </source>
</evidence>
<evidence type="ECO:0000259" key="12">
    <source>
        <dbReference type="PROSITE" id="PS50045"/>
    </source>
</evidence>
<sequence>MRLKVCCEDRIGLTRELLDILVRRDIDLRGIEIDQVGIIYLNCPEIEFDAFSQLMSEIRLISGVTDVRKVQFLPAEREHKELRALVESLTDPVVSINLDGYIDMANKAAQDLIGSSEHQLIDEHANSVFPDFQFAHWLEKEEASQSCRMVVMAGLDFLMEVMPVHINDESEQPVLVSAVVQLKQVAMNNTPQTVFRTPSDHGFDHLVGQSNKFKQLISQAKKLAMLDAPLLVQGETGTGKEMIARACHRHSLRADKPFLLVNCVSMPDNAAETELFGMAAAEEGGSAKKGILEQADGGTVFLYEVGEMSRHLQVKLLRFMQDGTFRRVGEEREMQVDVRVICSTQKNLPELVAAHQFREDLFYRLNVLSLTVPPLRERTADVMPLAELFIKQFAADLGQSKPRIDEALADYLTHYAWPGNIRQLRNVLLHAMTQIDAEVMTIDDVQLPEIENTQFMSEESMDGSLDEIMKRYESGILHNLYRSYPSTRKLAKRLDVSHTAIANKLRDYGIGKK</sequence>
<dbReference type="Gene3D" id="1.10.10.60">
    <property type="entry name" value="Homeodomain-like"/>
    <property type="match status" value="1"/>
</dbReference>
<dbReference type="Gene3D" id="3.30.450.20">
    <property type="entry name" value="PAS domain"/>
    <property type="match status" value="1"/>
</dbReference>
<feature type="domain" description="Sigma-54 factor interaction" evidence="12">
    <location>
        <begin position="206"/>
        <end position="433"/>
    </location>
</feature>
<evidence type="ECO:0000256" key="5">
    <source>
        <dbReference type="ARBA" id="ARBA00022797"/>
    </source>
</evidence>
<evidence type="ECO:0000313" key="15">
    <source>
        <dbReference type="EMBL" id="WBA09563.1"/>
    </source>
</evidence>
<dbReference type="SUPFAM" id="SSF52540">
    <property type="entry name" value="P-loop containing nucleoside triphosphate hydrolases"/>
    <property type="match status" value="1"/>
</dbReference>
<protein>
    <recommendedName>
        <fullName evidence="11">HTH-type transcriptional regulatory protein TyrR</fullName>
    </recommendedName>
</protein>
<evidence type="ECO:0000256" key="7">
    <source>
        <dbReference type="ARBA" id="ARBA00023015"/>
    </source>
</evidence>
<evidence type="ECO:0000256" key="10">
    <source>
        <dbReference type="ARBA" id="ARBA00023163"/>
    </source>
</evidence>
<proteinExistence type="predicted"/>
<dbReference type="SMART" id="SM00382">
    <property type="entry name" value="AAA"/>
    <property type="match status" value="1"/>
</dbReference>
<dbReference type="SMART" id="SM00091">
    <property type="entry name" value="PAS"/>
    <property type="match status" value="1"/>
</dbReference>
<evidence type="ECO:0000256" key="8">
    <source>
        <dbReference type="ARBA" id="ARBA00023125"/>
    </source>
</evidence>
<dbReference type="NCBIfam" id="TIGR04381">
    <property type="entry name" value="HTH_TypR"/>
    <property type="match status" value="1"/>
</dbReference>
<dbReference type="InterPro" id="IPR002078">
    <property type="entry name" value="Sigma_54_int"/>
</dbReference>
<evidence type="ECO:0000256" key="11">
    <source>
        <dbReference type="ARBA" id="ARBA00029500"/>
    </source>
</evidence>
<dbReference type="EMBL" id="CP114588">
    <property type="protein sequence ID" value="WBA09563.1"/>
    <property type="molecule type" value="Genomic_DNA"/>
</dbReference>
<dbReference type="GO" id="GO:0006355">
    <property type="term" value="P:regulation of DNA-templated transcription"/>
    <property type="evidence" value="ECO:0007669"/>
    <property type="project" value="InterPro"/>
</dbReference>
<dbReference type="Gene3D" id="3.30.70.260">
    <property type="match status" value="1"/>
</dbReference>
<dbReference type="Gene3D" id="1.10.8.60">
    <property type="match status" value="1"/>
</dbReference>
<evidence type="ECO:0000256" key="1">
    <source>
        <dbReference type="ARBA" id="ARBA00004496"/>
    </source>
</evidence>
<feature type="domain" description="ACT" evidence="14">
    <location>
        <begin position="2"/>
        <end position="72"/>
    </location>
</feature>
<evidence type="ECO:0000256" key="2">
    <source>
        <dbReference type="ARBA" id="ARBA00022490"/>
    </source>
</evidence>
<dbReference type="CDD" id="cd00130">
    <property type="entry name" value="PAS"/>
    <property type="match status" value="1"/>
</dbReference>
<dbReference type="RefSeq" id="WP_269579705.1">
    <property type="nucleotide sequence ID" value="NZ_CP114588.1"/>
</dbReference>
<dbReference type="PANTHER" id="PTHR32071">
    <property type="entry name" value="TRANSCRIPTIONAL REGULATORY PROTEIN"/>
    <property type="match status" value="1"/>
</dbReference>
<dbReference type="FunFam" id="1.10.10.60:FF:000112">
    <property type="entry name" value="TyrR family transcriptional regulator"/>
    <property type="match status" value="1"/>
</dbReference>
<dbReference type="NCBIfam" id="NF008085">
    <property type="entry name" value="PRK10820.1"/>
    <property type="match status" value="1"/>
</dbReference>
<comment type="subcellular location">
    <subcellularLocation>
        <location evidence="1">Cytoplasm</location>
    </subcellularLocation>
</comment>
<dbReference type="Pfam" id="PF18024">
    <property type="entry name" value="HTH_50"/>
    <property type="match status" value="1"/>
</dbReference>
<keyword evidence="2" id="KW-0963">Cytoplasm</keyword>
<dbReference type="GO" id="GO:0005737">
    <property type="term" value="C:cytoplasm"/>
    <property type="evidence" value="ECO:0007669"/>
    <property type="project" value="UniProtKB-SubCell"/>
</dbReference>
<evidence type="ECO:0000256" key="6">
    <source>
        <dbReference type="ARBA" id="ARBA00022840"/>
    </source>
</evidence>
<keyword evidence="9" id="KW-0010">Activator</keyword>
<keyword evidence="10" id="KW-0804">Transcription</keyword>
<keyword evidence="7" id="KW-0805">Transcription regulation</keyword>
<dbReference type="InterPro" id="IPR002912">
    <property type="entry name" value="ACT_dom"/>
</dbReference>
<dbReference type="NCBIfam" id="TIGR00229">
    <property type="entry name" value="sensory_box"/>
    <property type="match status" value="1"/>
</dbReference>
<dbReference type="InterPro" id="IPR030828">
    <property type="entry name" value="HTH_TyrR"/>
</dbReference>
<dbReference type="SUPFAM" id="SSF46689">
    <property type="entry name" value="Homeodomain-like"/>
    <property type="match status" value="1"/>
</dbReference>
<gene>
    <name evidence="15" type="primary">tyrR</name>
    <name evidence="15" type="ORF">N8M53_05035</name>
</gene>
<organism evidence="15 16">
    <name type="scientific">Salinivibrio kushneri</name>
    <dbReference type="NCBI Taxonomy" id="1908198"/>
    <lineage>
        <taxon>Bacteria</taxon>
        <taxon>Pseudomonadati</taxon>
        <taxon>Pseudomonadota</taxon>
        <taxon>Gammaproteobacteria</taxon>
        <taxon>Vibrionales</taxon>
        <taxon>Vibrionaceae</taxon>
        <taxon>Salinivibrio</taxon>
    </lineage>
</organism>
<dbReference type="CDD" id="cd04877">
    <property type="entry name" value="ACT_TyrR"/>
    <property type="match status" value="1"/>
</dbReference>
<evidence type="ECO:0000259" key="13">
    <source>
        <dbReference type="PROSITE" id="PS50112"/>
    </source>
</evidence>
<dbReference type="PROSITE" id="PS50045">
    <property type="entry name" value="SIGMA54_INTERACT_4"/>
    <property type="match status" value="1"/>
</dbReference>
<evidence type="ECO:0000256" key="3">
    <source>
        <dbReference type="ARBA" id="ARBA00022491"/>
    </source>
</evidence>
<evidence type="ECO:0000259" key="14">
    <source>
        <dbReference type="PROSITE" id="PS51671"/>
    </source>
</evidence>
<dbReference type="GO" id="GO:0003677">
    <property type="term" value="F:DNA binding"/>
    <property type="evidence" value="ECO:0007669"/>
    <property type="project" value="UniProtKB-KW"/>
</dbReference>
<dbReference type="Pfam" id="PF00989">
    <property type="entry name" value="PAS"/>
    <property type="match status" value="1"/>
</dbReference>
<dbReference type="Pfam" id="PF00158">
    <property type="entry name" value="Sigma54_activat"/>
    <property type="match status" value="1"/>
</dbReference>
<dbReference type="PROSITE" id="PS51671">
    <property type="entry name" value="ACT"/>
    <property type="match status" value="1"/>
</dbReference>
<keyword evidence="8" id="KW-0238">DNA-binding</keyword>
<keyword evidence="3" id="KW-0678">Repressor</keyword>
<dbReference type="Pfam" id="PF25601">
    <property type="entry name" value="AAA_lid_14"/>
    <property type="match status" value="1"/>
</dbReference>
<feature type="domain" description="PAS" evidence="13">
    <location>
        <begin position="78"/>
        <end position="123"/>
    </location>
</feature>
<dbReference type="FunFam" id="3.40.50.300:FF:000006">
    <property type="entry name" value="DNA-binding transcriptional regulator NtrC"/>
    <property type="match status" value="1"/>
</dbReference>
<dbReference type="InterPro" id="IPR025944">
    <property type="entry name" value="Sigma_54_int_dom_CS"/>
</dbReference>
<dbReference type="Gene3D" id="3.40.50.300">
    <property type="entry name" value="P-loop containing nucleotide triphosphate hydrolases"/>
    <property type="match status" value="1"/>
</dbReference>
<keyword evidence="6" id="KW-0067">ATP-binding</keyword>
<dbReference type="Proteomes" id="UP001164748">
    <property type="component" value="Chromosome"/>
</dbReference>
<dbReference type="PROSITE" id="PS50112">
    <property type="entry name" value="PAS"/>
    <property type="match status" value="1"/>
</dbReference>
<name>A0AA47KMM2_9GAMM</name>
<dbReference type="InterPro" id="IPR009057">
    <property type="entry name" value="Homeodomain-like_sf"/>
</dbReference>
<dbReference type="AlphaFoldDB" id="A0AA47KMM2"/>
<dbReference type="InterPro" id="IPR058031">
    <property type="entry name" value="AAA_lid_NorR"/>
</dbReference>
<dbReference type="CDD" id="cd00009">
    <property type="entry name" value="AAA"/>
    <property type="match status" value="1"/>
</dbReference>
<dbReference type="PANTHER" id="PTHR32071:SF3">
    <property type="entry name" value="HTH-TYPE TRANSCRIPTIONAL REGULATORY PROTEIN TYRR"/>
    <property type="match status" value="1"/>
</dbReference>
<dbReference type="InterPro" id="IPR027417">
    <property type="entry name" value="P-loop_NTPase"/>
</dbReference>
<dbReference type="PROSITE" id="PS00675">
    <property type="entry name" value="SIGMA54_INTERACT_1"/>
    <property type="match status" value="1"/>
</dbReference>
<dbReference type="InterPro" id="IPR013767">
    <property type="entry name" value="PAS_fold"/>
</dbReference>
<dbReference type="InterPro" id="IPR045865">
    <property type="entry name" value="ACT-like_dom_sf"/>
</dbReference>
<accession>A0AA47KMM2</accession>
<evidence type="ECO:0000256" key="9">
    <source>
        <dbReference type="ARBA" id="ARBA00023159"/>
    </source>
</evidence>
<evidence type="ECO:0000256" key="4">
    <source>
        <dbReference type="ARBA" id="ARBA00022741"/>
    </source>
</evidence>
<dbReference type="SUPFAM" id="SSF55785">
    <property type="entry name" value="PYP-like sensor domain (PAS domain)"/>
    <property type="match status" value="1"/>
</dbReference>
<dbReference type="InterPro" id="IPR035965">
    <property type="entry name" value="PAS-like_dom_sf"/>
</dbReference>
<dbReference type="InterPro" id="IPR003593">
    <property type="entry name" value="AAA+_ATPase"/>
</dbReference>
<dbReference type="SUPFAM" id="SSF55021">
    <property type="entry name" value="ACT-like"/>
    <property type="match status" value="1"/>
</dbReference>